<sequence>MRRSALAADEVFETGQDVLELLGRLVHRNRGALVLVEQSADHRGIMVDLDQPVQRGVVHVFAADHPDVDVGLGGLEILQVGVDRAGRIQVRIGGEVVVDDRAIQRPELDRGLVRIHRDHRHPRCAFVDVGRSRQRVAAVLERDQSGGLQDECAPTGVLMPARPR</sequence>
<name>A0A644XSK1_9ZZZZ</name>
<protein>
    <submittedName>
        <fullName evidence="1">Uncharacterized protein</fullName>
    </submittedName>
</protein>
<dbReference type="AlphaFoldDB" id="A0A644XSK1"/>
<evidence type="ECO:0000313" key="1">
    <source>
        <dbReference type="EMBL" id="MPM19222.1"/>
    </source>
</evidence>
<gene>
    <name evidence="1" type="ORF">SDC9_65640</name>
</gene>
<dbReference type="EMBL" id="VSSQ01003135">
    <property type="protein sequence ID" value="MPM19222.1"/>
    <property type="molecule type" value="Genomic_DNA"/>
</dbReference>
<reference evidence="1" key="1">
    <citation type="submission" date="2019-08" db="EMBL/GenBank/DDBJ databases">
        <authorList>
            <person name="Kucharzyk K."/>
            <person name="Murdoch R.W."/>
            <person name="Higgins S."/>
            <person name="Loffler F."/>
        </authorList>
    </citation>
    <scope>NUCLEOTIDE SEQUENCE</scope>
</reference>
<accession>A0A644XSK1</accession>
<organism evidence="1">
    <name type="scientific">bioreactor metagenome</name>
    <dbReference type="NCBI Taxonomy" id="1076179"/>
    <lineage>
        <taxon>unclassified sequences</taxon>
        <taxon>metagenomes</taxon>
        <taxon>ecological metagenomes</taxon>
    </lineage>
</organism>
<proteinExistence type="predicted"/>
<comment type="caution">
    <text evidence="1">The sequence shown here is derived from an EMBL/GenBank/DDBJ whole genome shotgun (WGS) entry which is preliminary data.</text>
</comment>